<evidence type="ECO:0000313" key="2">
    <source>
        <dbReference type="EMBL" id="MCQ8130956.1"/>
    </source>
</evidence>
<proteinExistence type="predicted"/>
<evidence type="ECO:0008006" key="4">
    <source>
        <dbReference type="Google" id="ProtNLM"/>
    </source>
</evidence>
<dbReference type="EMBL" id="JANIBK010000277">
    <property type="protein sequence ID" value="MCQ8130956.1"/>
    <property type="molecule type" value="Genomic_DNA"/>
</dbReference>
<reference evidence="2 3" key="1">
    <citation type="submission" date="2022-07" db="EMBL/GenBank/DDBJ databases">
        <title>Methylomonas rivi sp. nov., Methylomonas rosea sp. nov., Methylomonas aureus sp. nov. and Methylomonas subterranea sp. nov., four novel methanotrophs isolated from a freshwater creek and the deep terrestrial subsurface.</title>
        <authorList>
            <person name="Abin C."/>
            <person name="Sankaranarayanan K."/>
            <person name="Garner C."/>
            <person name="Sindelar R."/>
            <person name="Kotary K."/>
            <person name="Garner R."/>
            <person name="Barclay S."/>
            <person name="Lawson P."/>
            <person name="Krumholz L."/>
        </authorList>
    </citation>
    <scope>NUCLEOTIDE SEQUENCE [LARGE SCALE GENOMIC DNA]</scope>
    <source>
        <strain evidence="2 3">WSC-6</strain>
    </source>
</reference>
<comment type="caution">
    <text evidence="2">The sequence shown here is derived from an EMBL/GenBank/DDBJ whole genome shotgun (WGS) entry which is preliminary data.</text>
</comment>
<feature type="chain" id="PRO_5045248687" description="Soluble cytochrome b562" evidence="1">
    <location>
        <begin position="26"/>
        <end position="126"/>
    </location>
</feature>
<dbReference type="RefSeq" id="WP_256617346.1">
    <property type="nucleotide sequence ID" value="NZ_JANIBK010000277.1"/>
</dbReference>
<feature type="signal peptide" evidence="1">
    <location>
        <begin position="1"/>
        <end position="25"/>
    </location>
</feature>
<keyword evidence="3" id="KW-1185">Reference proteome</keyword>
<gene>
    <name evidence="2" type="ORF">NP596_21050</name>
</gene>
<organism evidence="2 3">
    <name type="scientific">Methylomonas rivi</name>
    <dbReference type="NCBI Taxonomy" id="2952226"/>
    <lineage>
        <taxon>Bacteria</taxon>
        <taxon>Pseudomonadati</taxon>
        <taxon>Pseudomonadota</taxon>
        <taxon>Gammaproteobacteria</taxon>
        <taxon>Methylococcales</taxon>
        <taxon>Methylococcaceae</taxon>
        <taxon>Methylomonas</taxon>
    </lineage>
</organism>
<accession>A0ABT1UCY9</accession>
<evidence type="ECO:0000256" key="1">
    <source>
        <dbReference type="SAM" id="SignalP"/>
    </source>
</evidence>
<keyword evidence="1" id="KW-0732">Signal</keyword>
<name>A0ABT1UCY9_9GAMM</name>
<dbReference type="Proteomes" id="UP001524586">
    <property type="component" value="Unassembled WGS sequence"/>
</dbReference>
<protein>
    <recommendedName>
        <fullName evidence="4">Soluble cytochrome b562</fullName>
    </recommendedName>
</protein>
<evidence type="ECO:0000313" key="3">
    <source>
        <dbReference type="Proteomes" id="UP001524586"/>
    </source>
</evidence>
<sequence length="126" mass="13558">MVNIKKALVSLVMATALIMSSTAFAEGATDAKVRAAGEGSLAKIQEAVSLQAKGADKAEISSALGEVRQLQKEFRFEGTERLRQKAGDKLRIARKQVDEGDAGAAATLNELLDMYKEMMKLYNAAH</sequence>